<gene>
    <name evidence="1" type="ORF">DPX16_13809</name>
</gene>
<dbReference type="AlphaFoldDB" id="A0A3N0XS25"/>
<organism evidence="1 2">
    <name type="scientific">Anabarilius grahami</name>
    <name type="common">Kanglang fish</name>
    <name type="synonym">Barilius grahami</name>
    <dbReference type="NCBI Taxonomy" id="495550"/>
    <lineage>
        <taxon>Eukaryota</taxon>
        <taxon>Metazoa</taxon>
        <taxon>Chordata</taxon>
        <taxon>Craniata</taxon>
        <taxon>Vertebrata</taxon>
        <taxon>Euteleostomi</taxon>
        <taxon>Actinopterygii</taxon>
        <taxon>Neopterygii</taxon>
        <taxon>Teleostei</taxon>
        <taxon>Ostariophysi</taxon>
        <taxon>Cypriniformes</taxon>
        <taxon>Xenocyprididae</taxon>
        <taxon>Xenocypridinae</taxon>
        <taxon>Xenocypridinae incertae sedis</taxon>
        <taxon>Anabarilius</taxon>
    </lineage>
</organism>
<sequence length="192" mass="21124">MFPLLSSHKPCCSAVLDTCTRVKTLPRKHVPSRPGLSSPTQNSSPQFAYPFPCLNTCSGGMKGECGIGRELPVFAHVTKRAEVNERLGKIKRRRAEACRRHGEINAYVNVLPCSGKNPGAGASSLLDKRCPGLGLQALVSWRVAPLHEVQLFFRHASGPVKISLMGRDRHLWALHPQDLWMSDSYSVPKSLT</sequence>
<dbReference type="Proteomes" id="UP000281406">
    <property type="component" value="Unassembled WGS sequence"/>
</dbReference>
<proteinExistence type="predicted"/>
<evidence type="ECO:0000313" key="1">
    <source>
        <dbReference type="EMBL" id="ROJ29365.1"/>
    </source>
</evidence>
<protein>
    <submittedName>
        <fullName evidence="1">Uncharacterized protein</fullName>
    </submittedName>
</protein>
<reference evidence="1 2" key="1">
    <citation type="submission" date="2018-10" db="EMBL/GenBank/DDBJ databases">
        <title>Genome assembly for a Yunnan-Guizhou Plateau 3E fish, Anabarilius grahami (Regan), and its evolutionary and genetic applications.</title>
        <authorList>
            <person name="Jiang W."/>
        </authorList>
    </citation>
    <scope>NUCLEOTIDE SEQUENCE [LARGE SCALE GENOMIC DNA]</scope>
    <source>
        <strain evidence="1">AG-KIZ</strain>
        <tissue evidence="1">Muscle</tissue>
    </source>
</reference>
<accession>A0A3N0XS25</accession>
<name>A0A3N0XS25_ANAGA</name>
<dbReference type="EMBL" id="RJVU01062584">
    <property type="protein sequence ID" value="ROJ29365.1"/>
    <property type="molecule type" value="Genomic_DNA"/>
</dbReference>
<evidence type="ECO:0000313" key="2">
    <source>
        <dbReference type="Proteomes" id="UP000281406"/>
    </source>
</evidence>
<comment type="caution">
    <text evidence="1">The sequence shown here is derived from an EMBL/GenBank/DDBJ whole genome shotgun (WGS) entry which is preliminary data.</text>
</comment>
<keyword evidence="2" id="KW-1185">Reference proteome</keyword>